<dbReference type="SUPFAM" id="SSF51905">
    <property type="entry name" value="FAD/NAD(P)-binding domain"/>
    <property type="match status" value="1"/>
</dbReference>
<dbReference type="GO" id="GO:0016709">
    <property type="term" value="F:oxidoreductase activity, acting on paired donors, with incorporation or reduction of molecular oxygen, NAD(P)H as one donor, and incorporation of one atom of oxygen"/>
    <property type="evidence" value="ECO:0007669"/>
    <property type="project" value="UniProtKB-ARBA"/>
</dbReference>
<evidence type="ECO:0000256" key="1">
    <source>
        <dbReference type="ARBA" id="ARBA00001974"/>
    </source>
</evidence>
<feature type="domain" description="FAD-binding" evidence="5">
    <location>
        <begin position="5"/>
        <end position="363"/>
    </location>
</feature>
<keyword evidence="7" id="KW-1185">Reference proteome</keyword>
<feature type="transmembrane region" description="Helical" evidence="4">
    <location>
        <begin position="6"/>
        <end position="24"/>
    </location>
</feature>
<evidence type="ECO:0000313" key="6">
    <source>
        <dbReference type="EMBL" id="MBB4895199.1"/>
    </source>
</evidence>
<gene>
    <name evidence="6" type="ORF">FHS39_004266</name>
</gene>
<name>A0A7W7LS37_9ACTN</name>
<dbReference type="RefSeq" id="WP_184350994.1">
    <property type="nucleotide sequence ID" value="NZ_JACHJH010000006.1"/>
</dbReference>
<dbReference type="Proteomes" id="UP000556084">
    <property type="component" value="Unassembled WGS sequence"/>
</dbReference>
<keyword evidence="4" id="KW-0472">Membrane</keyword>
<keyword evidence="3" id="KW-0274">FAD</keyword>
<dbReference type="EMBL" id="JACHJH010000006">
    <property type="protein sequence ID" value="MBB4895199.1"/>
    <property type="molecule type" value="Genomic_DNA"/>
</dbReference>
<dbReference type="GO" id="GO:0071949">
    <property type="term" value="F:FAD binding"/>
    <property type="evidence" value="ECO:0007669"/>
    <property type="project" value="InterPro"/>
</dbReference>
<dbReference type="PANTHER" id="PTHR43004:SF19">
    <property type="entry name" value="BINDING MONOOXYGENASE, PUTATIVE (JCVI)-RELATED"/>
    <property type="match status" value="1"/>
</dbReference>
<evidence type="ECO:0000259" key="5">
    <source>
        <dbReference type="Pfam" id="PF01494"/>
    </source>
</evidence>
<dbReference type="InterPro" id="IPR036188">
    <property type="entry name" value="FAD/NAD-bd_sf"/>
</dbReference>
<dbReference type="PRINTS" id="PR00420">
    <property type="entry name" value="RNGMNOXGNASE"/>
</dbReference>
<dbReference type="PANTHER" id="PTHR43004">
    <property type="entry name" value="TRK SYSTEM POTASSIUM UPTAKE PROTEIN"/>
    <property type="match status" value="1"/>
</dbReference>
<keyword evidence="4" id="KW-0812">Transmembrane</keyword>
<dbReference type="InterPro" id="IPR002938">
    <property type="entry name" value="FAD-bd"/>
</dbReference>
<evidence type="ECO:0000313" key="7">
    <source>
        <dbReference type="Proteomes" id="UP000556084"/>
    </source>
</evidence>
<dbReference type="Pfam" id="PF21274">
    <property type="entry name" value="Rng_hyd_C"/>
    <property type="match status" value="1"/>
</dbReference>
<evidence type="ECO:0000256" key="3">
    <source>
        <dbReference type="ARBA" id="ARBA00022827"/>
    </source>
</evidence>
<evidence type="ECO:0000256" key="2">
    <source>
        <dbReference type="ARBA" id="ARBA00022630"/>
    </source>
</evidence>
<dbReference type="Gene3D" id="3.40.30.120">
    <property type="match status" value="1"/>
</dbReference>
<comment type="caution">
    <text evidence="6">The sequence shown here is derived from an EMBL/GenBank/DDBJ whole genome shotgun (WGS) entry which is preliminary data.</text>
</comment>
<proteinExistence type="predicted"/>
<dbReference type="Pfam" id="PF01494">
    <property type="entry name" value="FAD_binding_3"/>
    <property type="match status" value="1"/>
</dbReference>
<comment type="cofactor">
    <cofactor evidence="1">
        <name>FAD</name>
        <dbReference type="ChEBI" id="CHEBI:57692"/>
    </cofactor>
</comment>
<protein>
    <submittedName>
        <fullName evidence="6">Putative polyketide hydroxylase</fullName>
    </submittedName>
</protein>
<dbReference type="Gene3D" id="3.50.50.60">
    <property type="entry name" value="FAD/NAD(P)-binding domain"/>
    <property type="match status" value="1"/>
</dbReference>
<evidence type="ECO:0000256" key="4">
    <source>
        <dbReference type="SAM" id="Phobius"/>
    </source>
</evidence>
<keyword evidence="4" id="KW-1133">Transmembrane helix</keyword>
<organism evidence="6 7">
    <name type="scientific">Streptomyces olivoverticillatus</name>
    <dbReference type="NCBI Taxonomy" id="66427"/>
    <lineage>
        <taxon>Bacteria</taxon>
        <taxon>Bacillati</taxon>
        <taxon>Actinomycetota</taxon>
        <taxon>Actinomycetes</taxon>
        <taxon>Kitasatosporales</taxon>
        <taxon>Streptomycetaceae</taxon>
        <taxon>Streptomyces</taxon>
    </lineage>
</organism>
<dbReference type="InterPro" id="IPR050641">
    <property type="entry name" value="RIFMO-like"/>
</dbReference>
<keyword evidence="2" id="KW-0285">Flavoprotein</keyword>
<reference evidence="6 7" key="1">
    <citation type="submission" date="2020-08" db="EMBL/GenBank/DDBJ databases">
        <title>Genomic Encyclopedia of Type Strains, Phase III (KMG-III): the genomes of soil and plant-associated and newly described type strains.</title>
        <authorList>
            <person name="Whitman W."/>
        </authorList>
    </citation>
    <scope>NUCLEOTIDE SEQUENCE [LARGE SCALE GENOMIC DNA]</scope>
    <source>
        <strain evidence="6 7">CECT 3266</strain>
    </source>
</reference>
<sequence>MDDARTPVLIVGGGLVGLAAAVFLTRHGERPLLVERHRGTCPHPRARGVNVRAMELFRQAGLEERIRGTGSARALAGNSGIVRMESLAGRQAPGFTRDYMQDPQDGTGELSPTGWTLCEQDELEPLLREAAEDAGAELRFGHELRSHTQDADGVTATVRDRDTGEEYAVRARYLVAADGVASPLREALGIPMEGHGTLAHYLNIHFRADLTAPLGDRRFLMAYVRNAEVTAGLLPVNNTDRWLLHVPLAAGEGAADWPPERCRAAVRAAAGLPALEADILGAQPWEAAGRTARQLRSGRVFLVGDAAHAMPPTGAFGSATGIQDAHNLAWRLALVLRGSAAPELLDGYERERLPVVRATVQQAVLRSLDRPGHGQQPLPGAIRPDHTVALGYRYPAGDTAPADVLADGGFTGEPGTRAPHLWLERDGRRISTLDLYDGRGPVLVTGPAADGPQPAAGPLPLTVHRIGHDGLADPSHGWAKAHGVPPHGAVLVRPDGFVGARFDRQPSTAALDGELHRLLGRRPAAVPTTTAPEGSTR</sequence>
<dbReference type="AlphaFoldDB" id="A0A7W7LS37"/>
<dbReference type="Gene3D" id="3.30.9.10">
    <property type="entry name" value="D-Amino Acid Oxidase, subunit A, domain 2"/>
    <property type="match status" value="1"/>
</dbReference>
<accession>A0A7W7LS37</accession>